<proteinExistence type="predicted"/>
<dbReference type="EMBL" id="MU267695">
    <property type="protein sequence ID" value="KAH7910943.1"/>
    <property type="molecule type" value="Genomic_DNA"/>
</dbReference>
<name>A0ACB8ACX7_9AGAM</name>
<keyword evidence="2" id="KW-1185">Reference proteome</keyword>
<protein>
    <submittedName>
        <fullName evidence="1">Uncharacterized protein</fullName>
    </submittedName>
</protein>
<organism evidence="1 2">
    <name type="scientific">Hygrophoropsis aurantiaca</name>
    <dbReference type="NCBI Taxonomy" id="72124"/>
    <lineage>
        <taxon>Eukaryota</taxon>
        <taxon>Fungi</taxon>
        <taxon>Dikarya</taxon>
        <taxon>Basidiomycota</taxon>
        <taxon>Agaricomycotina</taxon>
        <taxon>Agaricomycetes</taxon>
        <taxon>Agaricomycetidae</taxon>
        <taxon>Boletales</taxon>
        <taxon>Coniophorineae</taxon>
        <taxon>Hygrophoropsidaceae</taxon>
        <taxon>Hygrophoropsis</taxon>
    </lineage>
</organism>
<comment type="caution">
    <text evidence="1">The sequence shown here is derived from an EMBL/GenBank/DDBJ whole genome shotgun (WGS) entry which is preliminary data.</text>
</comment>
<evidence type="ECO:0000313" key="2">
    <source>
        <dbReference type="Proteomes" id="UP000790377"/>
    </source>
</evidence>
<evidence type="ECO:0000313" key="1">
    <source>
        <dbReference type="EMBL" id="KAH7910943.1"/>
    </source>
</evidence>
<dbReference type="Proteomes" id="UP000790377">
    <property type="component" value="Unassembled WGS sequence"/>
</dbReference>
<sequence length="601" mass="67328">MSDPQLQGSFSTIVAEDEVSQDDHVETEAELRQMYDNEELDRFFHLFSNYVTEFRIPGSTTTDVGGSDSKVNQSGSSSAAQAGSRSPPPLPPRPSEKLKQRSWSEYIAYRYVVPYMPPAPPPAPPFTVKRFRLSSQRVYLAVVPPYKSFLVHTARLALWEDYRKSSAYCTLFWVLWYHNLLLPALALRILIALVQRRVYTYPTLRDLQKRRRDVAQAREFGEELQERLVSSSLGIREMWHLFKVYKTNTKNQAKTLAKSTVAGKAKFTSSSSTINVMEATTQDETAAVLEQAGASKEEQDIKRELLRLLNELADLHERVKNIFIWRRPGSSRIYAIAMAFLTITVFLLPAHYLAKIVYFVGGVLFWHVTPVIAVLSPSDRARLPPAFSDAPTDADYAMELISQRVANGLDVLPSSTKQPYRVRSPTGSDSIAEPSISSTNDTSSSATGSGVDWKKWGERVAVGKSWIEDGKKVLTTGQLPATNIRSTSRSHISPSTSTSTLNSVETYTFPAHHSTAPGLITLTPTVFYFTPLISSQAKLVISYDQICGVKKTGLMKGLSLTWNSTSEQPGNEKEEKFHWVGSRDELFARLIGPDGRRWKRV</sequence>
<reference evidence="1" key="1">
    <citation type="journal article" date="2021" name="New Phytol.">
        <title>Evolutionary innovations through gain and loss of genes in the ectomycorrhizal Boletales.</title>
        <authorList>
            <person name="Wu G."/>
            <person name="Miyauchi S."/>
            <person name="Morin E."/>
            <person name="Kuo A."/>
            <person name="Drula E."/>
            <person name="Varga T."/>
            <person name="Kohler A."/>
            <person name="Feng B."/>
            <person name="Cao Y."/>
            <person name="Lipzen A."/>
            <person name="Daum C."/>
            <person name="Hundley H."/>
            <person name="Pangilinan J."/>
            <person name="Johnson J."/>
            <person name="Barry K."/>
            <person name="LaButti K."/>
            <person name="Ng V."/>
            <person name="Ahrendt S."/>
            <person name="Min B."/>
            <person name="Choi I.G."/>
            <person name="Park H."/>
            <person name="Plett J.M."/>
            <person name="Magnuson J."/>
            <person name="Spatafora J.W."/>
            <person name="Nagy L.G."/>
            <person name="Henrissat B."/>
            <person name="Grigoriev I.V."/>
            <person name="Yang Z.L."/>
            <person name="Xu J."/>
            <person name="Martin F.M."/>
        </authorList>
    </citation>
    <scope>NUCLEOTIDE SEQUENCE</scope>
    <source>
        <strain evidence="1">ATCC 28755</strain>
    </source>
</reference>
<accession>A0ACB8ACX7</accession>
<gene>
    <name evidence="1" type="ORF">BJ138DRAFT_1151815</name>
</gene>